<evidence type="ECO:0000313" key="4">
    <source>
        <dbReference type="Proteomes" id="UP000717996"/>
    </source>
</evidence>
<dbReference type="InterPro" id="IPR038279">
    <property type="entry name" value="Ndc10_dom2_sf"/>
</dbReference>
<evidence type="ECO:0000259" key="2">
    <source>
        <dbReference type="Pfam" id="PF16787"/>
    </source>
</evidence>
<dbReference type="EMBL" id="JAANIT010002638">
    <property type="protein sequence ID" value="KAG1535863.1"/>
    <property type="molecule type" value="Genomic_DNA"/>
</dbReference>
<evidence type="ECO:0000256" key="1">
    <source>
        <dbReference type="SAM" id="MobiDB-lite"/>
    </source>
</evidence>
<name>A0A9P6XZA6_RHIOR</name>
<feature type="compositionally biased region" description="Polar residues" evidence="1">
    <location>
        <begin position="1"/>
        <end position="17"/>
    </location>
</feature>
<proteinExistence type="predicted"/>
<sequence>MNNQINNGSSSTSNESVQRMVERSTAMHHSNDMVIAQSMVHRPVNTNKAYPAKQEKWKVWCRDQGFEDGYTVSDRKLSFFLMEYVSKRRSKYRRNNDGTPVALGRESILAYVKAISDMCNTQKALEWNTNGVSSGPLIRAFLNTLENEKVKRRRLNYEDRGKNTLNDGYSKEELKKVNSFFFTEKNDIRGCRNRLCFLLSHAMLCRSQTTLGMEFADLFSLEVENQGLTECIALVATIAHGKTKQHGKIEYGSSLRHRDVEVCSIGALALYLFSRFHFEKRENWYKTGVFKGDSPFKFNQYKAQNSTYVDVFKKVGIHTSKVTHANRKSALNMIAQENSLAISKECLPVEAMKSLAGFNGQQHSNYFLPRAVIIPSLPFQKLEYIASPNFLNLFAHLRVVLLQQLETWDLNLMTTYIQRTMLDSKNLSLSDLQQKTLLLLLCTATMGRSSSDIARLQHRDIHWEVQDTTATGVTIHFREPKETQLRGSLPEDHTLLLAYISKPSEVKSVRPKTVASWLKNHMAKAGIDTSIYTAHSFRSASSTKAVQQGILFKV</sequence>
<protein>
    <recommendedName>
        <fullName evidence="2">Ndc10 domain-containing protein</fullName>
    </recommendedName>
</protein>
<evidence type="ECO:0000313" key="3">
    <source>
        <dbReference type="EMBL" id="KAG1535863.1"/>
    </source>
</evidence>
<feature type="region of interest" description="Disordered" evidence="1">
    <location>
        <begin position="1"/>
        <end position="20"/>
    </location>
</feature>
<dbReference type="SUPFAM" id="SSF56349">
    <property type="entry name" value="DNA breaking-rejoining enzymes"/>
    <property type="match status" value="1"/>
</dbReference>
<organism evidence="3 4">
    <name type="scientific">Rhizopus oryzae</name>
    <name type="common">Mucormycosis agent</name>
    <name type="synonym">Rhizopus arrhizus var. delemar</name>
    <dbReference type="NCBI Taxonomy" id="64495"/>
    <lineage>
        <taxon>Eukaryota</taxon>
        <taxon>Fungi</taxon>
        <taxon>Fungi incertae sedis</taxon>
        <taxon>Mucoromycota</taxon>
        <taxon>Mucoromycotina</taxon>
        <taxon>Mucoromycetes</taxon>
        <taxon>Mucorales</taxon>
        <taxon>Mucorineae</taxon>
        <taxon>Rhizopodaceae</taxon>
        <taxon>Rhizopus</taxon>
    </lineage>
</organism>
<dbReference type="GO" id="GO:0003677">
    <property type="term" value="F:DNA binding"/>
    <property type="evidence" value="ECO:0007669"/>
    <property type="project" value="InterPro"/>
</dbReference>
<dbReference type="Proteomes" id="UP000717996">
    <property type="component" value="Unassembled WGS sequence"/>
</dbReference>
<dbReference type="AlphaFoldDB" id="A0A9P6XZA6"/>
<accession>A0A9P6XZA6</accession>
<gene>
    <name evidence="3" type="ORF">G6F51_011297</name>
</gene>
<feature type="domain" description="Ndc10" evidence="2">
    <location>
        <begin position="170"/>
        <end position="330"/>
    </location>
</feature>
<dbReference type="Pfam" id="PF16787">
    <property type="entry name" value="NDC10_II"/>
    <property type="match status" value="1"/>
</dbReference>
<dbReference type="InterPro" id="IPR011010">
    <property type="entry name" value="DNA_brk_join_enz"/>
</dbReference>
<comment type="caution">
    <text evidence="3">The sequence shown here is derived from an EMBL/GenBank/DDBJ whole genome shotgun (WGS) entry which is preliminary data.</text>
</comment>
<dbReference type="Gene3D" id="1.10.443.20">
    <property type="entry name" value="Centromere DNA-binding protein complex CBF3 subunit, domain 2"/>
    <property type="match status" value="1"/>
</dbReference>
<reference evidence="3" key="1">
    <citation type="journal article" date="2020" name="Microb. Genom.">
        <title>Genetic diversity of clinical and environmental Mucorales isolates obtained from an investigation of mucormycosis cases among solid organ transplant recipients.</title>
        <authorList>
            <person name="Nguyen M.H."/>
            <person name="Kaul D."/>
            <person name="Muto C."/>
            <person name="Cheng S.J."/>
            <person name="Richter R.A."/>
            <person name="Bruno V.M."/>
            <person name="Liu G."/>
            <person name="Beyhan S."/>
            <person name="Sundermann A.J."/>
            <person name="Mounaud S."/>
            <person name="Pasculle A.W."/>
            <person name="Nierman W.C."/>
            <person name="Driscoll E."/>
            <person name="Cumbie R."/>
            <person name="Clancy C.J."/>
            <person name="Dupont C.L."/>
        </authorList>
    </citation>
    <scope>NUCLEOTIDE SEQUENCE</scope>
    <source>
        <strain evidence="3">GL16</strain>
    </source>
</reference>
<dbReference type="InterPro" id="IPR031872">
    <property type="entry name" value="NDC10_II"/>
</dbReference>